<comment type="caution">
    <text evidence="1">The sequence shown here is derived from an EMBL/GenBank/DDBJ whole genome shotgun (WGS) entry which is preliminary data.</text>
</comment>
<feature type="non-terminal residue" evidence="1">
    <location>
        <position position="1"/>
    </location>
</feature>
<organism evidence="1 2">
    <name type="scientific">Blastomyces percursus</name>
    <dbReference type="NCBI Taxonomy" id="1658174"/>
    <lineage>
        <taxon>Eukaryota</taxon>
        <taxon>Fungi</taxon>
        <taxon>Dikarya</taxon>
        <taxon>Ascomycota</taxon>
        <taxon>Pezizomycotina</taxon>
        <taxon>Eurotiomycetes</taxon>
        <taxon>Eurotiomycetidae</taxon>
        <taxon>Onygenales</taxon>
        <taxon>Ajellomycetaceae</taxon>
        <taxon>Blastomyces</taxon>
    </lineage>
</organism>
<reference evidence="1 2" key="1">
    <citation type="submission" date="2015-08" db="EMBL/GenBank/DDBJ databases">
        <title>Emmonsia species relationships and genome sequence.</title>
        <authorList>
            <person name="Cuomo C.A."/>
            <person name="Schwartz I.S."/>
            <person name="Kenyon C."/>
            <person name="De Hoog G.S."/>
            <person name="Govender N.P."/>
            <person name="Botha A."/>
            <person name="Moreno L."/>
            <person name="De Vries M."/>
            <person name="Munoz J.F."/>
            <person name="Stielow J.B."/>
        </authorList>
    </citation>
    <scope>NUCLEOTIDE SEQUENCE [LARGE SCALE GENOMIC DNA]</scope>
    <source>
        <strain evidence="1 2">EI222</strain>
    </source>
</reference>
<sequence length="145" mass="16545">HFRPVIQNAQYPLLSPPLSRFRYKICLPLDFSSLHKIVTLRLPAHCLLTCLSSTQVLPRTLERLDVAVVGWVDRGHLSKLMVEYIKQKPVEEGIDAWALKLISIDSRVAHWTFNGVELSAVCKEKGVKLELYQVELQGGHEPWGY</sequence>
<dbReference type="AlphaFoldDB" id="A0A1J9Q352"/>
<accession>A0A1J9Q352</accession>
<name>A0A1J9Q352_9EURO</name>
<proteinExistence type="predicted"/>
<dbReference type="VEuPathDB" id="FungiDB:ACJ73_10199"/>
<protein>
    <submittedName>
        <fullName evidence="1">Uncharacterized protein</fullName>
    </submittedName>
</protein>
<evidence type="ECO:0000313" key="1">
    <source>
        <dbReference type="EMBL" id="OJD09597.1"/>
    </source>
</evidence>
<dbReference type="EMBL" id="LGTZ01003519">
    <property type="protein sequence ID" value="OJD09597.1"/>
    <property type="molecule type" value="Genomic_DNA"/>
</dbReference>
<dbReference type="Proteomes" id="UP000242791">
    <property type="component" value="Unassembled WGS sequence"/>
</dbReference>
<evidence type="ECO:0000313" key="2">
    <source>
        <dbReference type="Proteomes" id="UP000242791"/>
    </source>
</evidence>
<gene>
    <name evidence="1" type="ORF">ACJ73_10199</name>
</gene>
<keyword evidence="2" id="KW-1185">Reference proteome</keyword>